<dbReference type="GO" id="GO:0004312">
    <property type="term" value="F:fatty acid synthase activity"/>
    <property type="evidence" value="ECO:0007669"/>
    <property type="project" value="TreeGrafter"/>
</dbReference>
<name>A0A9J6CE69_POLVA</name>
<gene>
    <name evidence="4" type="ORF">PVAND_009762</name>
</gene>
<proteinExistence type="predicted"/>
<evidence type="ECO:0000259" key="3">
    <source>
        <dbReference type="PROSITE" id="PS50075"/>
    </source>
</evidence>
<organism evidence="4 5">
    <name type="scientific">Polypedilum vanderplanki</name>
    <name type="common">Sleeping chironomid midge</name>
    <dbReference type="NCBI Taxonomy" id="319348"/>
    <lineage>
        <taxon>Eukaryota</taxon>
        <taxon>Metazoa</taxon>
        <taxon>Ecdysozoa</taxon>
        <taxon>Arthropoda</taxon>
        <taxon>Hexapoda</taxon>
        <taxon>Insecta</taxon>
        <taxon>Pterygota</taxon>
        <taxon>Neoptera</taxon>
        <taxon>Endopterygota</taxon>
        <taxon>Diptera</taxon>
        <taxon>Nematocera</taxon>
        <taxon>Chironomoidea</taxon>
        <taxon>Chironomidae</taxon>
        <taxon>Chironominae</taxon>
        <taxon>Polypedilum</taxon>
        <taxon>Polypedilum</taxon>
    </lineage>
</organism>
<dbReference type="AlphaFoldDB" id="A0A9J6CE69"/>
<keyword evidence="1" id="KW-0596">Phosphopantetheine</keyword>
<dbReference type="InterPro" id="IPR036736">
    <property type="entry name" value="ACP-like_sf"/>
</dbReference>
<dbReference type="SMART" id="SM00822">
    <property type="entry name" value="PKS_KR"/>
    <property type="match status" value="1"/>
</dbReference>
<dbReference type="SUPFAM" id="SSF51735">
    <property type="entry name" value="NAD(P)-binding Rossmann-fold domains"/>
    <property type="match status" value="1"/>
</dbReference>
<sequence>MCRKLVLSSKVEVIVSKSNILTEEGCKKLIQEATNFGPVGGIFNFAAVLRTNSFENHTVEEFNESLALKTFVTKYLHELSIKYCPKLKYFVGYSSIMCGRGYPGQTTYGMANSIMERIIEERNEIRLPAKVIQWGPIGDVGLLADMELNRKMKLNFEFPMQPLRSFLEQHDVLLHHPEPIVACTVTVKKNSKSDVKRSFIEMLMEVLNIDDRKSISMSSTFSQLGIDSLAGIEMQQMIKKEYNIEVALTELRSLTISELEAKINANINQSSKNFQVIEENILKNK</sequence>
<dbReference type="InterPro" id="IPR013968">
    <property type="entry name" value="PKS_KR"/>
</dbReference>
<dbReference type="Proteomes" id="UP001107558">
    <property type="component" value="Chromosome 1"/>
</dbReference>
<dbReference type="GO" id="GO:0031177">
    <property type="term" value="F:phosphopantetheine binding"/>
    <property type="evidence" value="ECO:0007669"/>
    <property type="project" value="InterPro"/>
</dbReference>
<evidence type="ECO:0000313" key="4">
    <source>
        <dbReference type="EMBL" id="KAG5680239.1"/>
    </source>
</evidence>
<evidence type="ECO:0000256" key="2">
    <source>
        <dbReference type="ARBA" id="ARBA00022553"/>
    </source>
</evidence>
<keyword evidence="2" id="KW-0597">Phosphoprotein</keyword>
<evidence type="ECO:0000256" key="1">
    <source>
        <dbReference type="ARBA" id="ARBA00022450"/>
    </source>
</evidence>
<dbReference type="InterPro" id="IPR050091">
    <property type="entry name" value="PKS_NRPS_Biosynth_Enz"/>
</dbReference>
<dbReference type="EMBL" id="JADBJN010000001">
    <property type="protein sequence ID" value="KAG5680239.1"/>
    <property type="molecule type" value="Genomic_DNA"/>
</dbReference>
<comment type="caution">
    <text evidence="4">The sequence shown here is derived from an EMBL/GenBank/DDBJ whole genome shotgun (WGS) entry which is preliminary data.</text>
</comment>
<dbReference type="Pfam" id="PF08659">
    <property type="entry name" value="KR"/>
    <property type="match status" value="1"/>
</dbReference>
<dbReference type="Pfam" id="PF00550">
    <property type="entry name" value="PP-binding"/>
    <property type="match status" value="1"/>
</dbReference>
<keyword evidence="5" id="KW-1185">Reference proteome</keyword>
<accession>A0A9J6CE69</accession>
<dbReference type="PROSITE" id="PS50075">
    <property type="entry name" value="CARRIER"/>
    <property type="match status" value="1"/>
</dbReference>
<dbReference type="SMART" id="SM00823">
    <property type="entry name" value="PKS_PP"/>
    <property type="match status" value="1"/>
</dbReference>
<evidence type="ECO:0000313" key="5">
    <source>
        <dbReference type="Proteomes" id="UP001107558"/>
    </source>
</evidence>
<dbReference type="Gene3D" id="3.40.50.720">
    <property type="entry name" value="NAD(P)-binding Rossmann-like Domain"/>
    <property type="match status" value="1"/>
</dbReference>
<protein>
    <recommendedName>
        <fullName evidence="3">Carrier domain-containing protein</fullName>
    </recommendedName>
</protein>
<dbReference type="GO" id="GO:0006633">
    <property type="term" value="P:fatty acid biosynthetic process"/>
    <property type="evidence" value="ECO:0007669"/>
    <property type="project" value="TreeGrafter"/>
</dbReference>
<dbReference type="InterPro" id="IPR020806">
    <property type="entry name" value="PKS_PP-bd"/>
</dbReference>
<dbReference type="OrthoDB" id="7788402at2759"/>
<dbReference type="InterPro" id="IPR057326">
    <property type="entry name" value="KR_dom"/>
</dbReference>
<dbReference type="Gene3D" id="1.10.1200.10">
    <property type="entry name" value="ACP-like"/>
    <property type="match status" value="1"/>
</dbReference>
<dbReference type="PANTHER" id="PTHR43775:SF23">
    <property type="entry name" value="FATTY ACID SYNTHASE 3"/>
    <property type="match status" value="1"/>
</dbReference>
<feature type="domain" description="Carrier" evidence="3">
    <location>
        <begin position="193"/>
        <end position="270"/>
    </location>
</feature>
<dbReference type="InterPro" id="IPR009081">
    <property type="entry name" value="PP-bd_ACP"/>
</dbReference>
<reference evidence="4" key="1">
    <citation type="submission" date="2021-03" db="EMBL/GenBank/DDBJ databases">
        <title>Chromosome level genome of the anhydrobiotic midge Polypedilum vanderplanki.</title>
        <authorList>
            <person name="Yoshida Y."/>
            <person name="Kikawada T."/>
            <person name="Gusev O."/>
        </authorList>
    </citation>
    <scope>NUCLEOTIDE SEQUENCE</scope>
    <source>
        <strain evidence="4">NIAS01</strain>
        <tissue evidence="4">Whole body or cell culture</tissue>
    </source>
</reference>
<dbReference type="SUPFAM" id="SSF47336">
    <property type="entry name" value="ACP-like"/>
    <property type="match status" value="1"/>
</dbReference>
<dbReference type="InterPro" id="IPR036291">
    <property type="entry name" value="NAD(P)-bd_dom_sf"/>
</dbReference>
<dbReference type="PANTHER" id="PTHR43775">
    <property type="entry name" value="FATTY ACID SYNTHASE"/>
    <property type="match status" value="1"/>
</dbReference>